<dbReference type="Proteomes" id="UP000011083">
    <property type="component" value="Unassembled WGS sequence"/>
</dbReference>
<evidence type="ECO:0000313" key="3">
    <source>
        <dbReference type="Proteomes" id="UP000011083"/>
    </source>
</evidence>
<evidence type="ECO:0000256" key="1">
    <source>
        <dbReference type="SAM" id="MobiDB-lite"/>
    </source>
</evidence>
<dbReference type="KEGG" id="acan:ACA1_052870"/>
<feature type="compositionally biased region" description="Acidic residues" evidence="1">
    <location>
        <begin position="351"/>
        <end position="365"/>
    </location>
</feature>
<dbReference type="RefSeq" id="XP_004343997.1">
    <property type="nucleotide sequence ID" value="XM_004343947.1"/>
</dbReference>
<feature type="region of interest" description="Disordered" evidence="1">
    <location>
        <begin position="192"/>
        <end position="288"/>
    </location>
</feature>
<feature type="compositionally biased region" description="Basic residues" evidence="1">
    <location>
        <begin position="197"/>
        <end position="210"/>
    </location>
</feature>
<feature type="region of interest" description="Disordered" evidence="1">
    <location>
        <begin position="15"/>
        <end position="35"/>
    </location>
</feature>
<keyword evidence="3" id="KW-1185">Reference proteome</keyword>
<proteinExistence type="predicted"/>
<dbReference type="EMBL" id="KB007909">
    <property type="protein sequence ID" value="ELR20594.1"/>
    <property type="molecule type" value="Genomic_DNA"/>
</dbReference>
<name>L8H538_ACACF</name>
<sequence>MDVEQMREEVERLLQRYADETTTTEEGGRQEQQDHRSIEVVAGATTQGVRGRPRLLFCGVVAGPFAHGLLLPHEPPPSPVEVYAVCVVPTESLLTIEAIDVNIKEWTLTHKQAGYSIRVDEIAKFCHLVLNANAMAVETLYAEAHCWQSDEWRDLKARYRDQLITDNTITKLLGPAKVRFLRSGQSVRYACQDHLTKKEKRRKQKEKQQRRKEEAERKQKAKASKVSPLFATTTNPQTKDRSEERQQELAKIEETMRLRAEQRRKKAEERKERELAKQASGAGTTAETTTLPVTAAPRGEEPYNHVRLIFQANRILAGRDLVLDLEGDPAAQAERDLLLAIRRKSFKSGPDDDDKNESEEEEDESEARKKKNEDEDDVEKIDEEELMREMVCKVERAVEAKEGLAWKDGVDRPYNVPKTLLDPWIVALRRKGRFFWLHGRAPTEVSSE</sequence>
<organism evidence="2 3">
    <name type="scientific">Acanthamoeba castellanii (strain ATCC 30010 / Neff)</name>
    <dbReference type="NCBI Taxonomy" id="1257118"/>
    <lineage>
        <taxon>Eukaryota</taxon>
        <taxon>Amoebozoa</taxon>
        <taxon>Discosea</taxon>
        <taxon>Longamoebia</taxon>
        <taxon>Centramoebida</taxon>
        <taxon>Acanthamoebidae</taxon>
        <taxon>Acanthamoeba</taxon>
    </lineage>
</organism>
<dbReference type="AlphaFoldDB" id="L8H538"/>
<feature type="region of interest" description="Disordered" evidence="1">
    <location>
        <begin position="346"/>
        <end position="384"/>
    </location>
</feature>
<protein>
    <submittedName>
        <fullName evidence="2">Uncharacterized protein</fullName>
    </submittedName>
</protein>
<evidence type="ECO:0000313" key="2">
    <source>
        <dbReference type="EMBL" id="ELR20594.1"/>
    </source>
</evidence>
<feature type="compositionally biased region" description="Low complexity" evidence="1">
    <location>
        <begin position="277"/>
        <end position="288"/>
    </location>
</feature>
<dbReference type="VEuPathDB" id="AmoebaDB:ACA1_052870"/>
<feature type="compositionally biased region" description="Basic and acidic residues" evidence="1">
    <location>
        <begin position="238"/>
        <end position="276"/>
    </location>
</feature>
<feature type="compositionally biased region" description="Acidic residues" evidence="1">
    <location>
        <begin position="374"/>
        <end position="384"/>
    </location>
</feature>
<reference evidence="2 3" key="1">
    <citation type="journal article" date="2013" name="Genome Biol.">
        <title>Genome of Acanthamoeba castellanii highlights extensive lateral gene transfer and early evolution of tyrosine kinase signaling.</title>
        <authorList>
            <person name="Clarke M."/>
            <person name="Lohan A.J."/>
            <person name="Liu B."/>
            <person name="Lagkouvardos I."/>
            <person name="Roy S."/>
            <person name="Zafar N."/>
            <person name="Bertelli C."/>
            <person name="Schilde C."/>
            <person name="Kianianmomeni A."/>
            <person name="Burglin T.R."/>
            <person name="Frech C."/>
            <person name="Turcotte B."/>
            <person name="Kopec K.O."/>
            <person name="Synnott J.M."/>
            <person name="Choo C."/>
            <person name="Paponov I."/>
            <person name="Finkler A."/>
            <person name="Soon Heng Tan C."/>
            <person name="Hutchins A.P."/>
            <person name="Weinmeier T."/>
            <person name="Rattei T."/>
            <person name="Chu J.S."/>
            <person name="Gimenez G."/>
            <person name="Irimia M."/>
            <person name="Rigden D.J."/>
            <person name="Fitzpatrick D.A."/>
            <person name="Lorenzo-Morales J."/>
            <person name="Bateman A."/>
            <person name="Chiu C.H."/>
            <person name="Tang P."/>
            <person name="Hegemann P."/>
            <person name="Fromm H."/>
            <person name="Raoult D."/>
            <person name="Greub G."/>
            <person name="Miranda-Saavedra D."/>
            <person name="Chen N."/>
            <person name="Nash P."/>
            <person name="Ginger M.L."/>
            <person name="Horn M."/>
            <person name="Schaap P."/>
            <person name="Caler L."/>
            <person name="Loftus B."/>
        </authorList>
    </citation>
    <scope>NUCLEOTIDE SEQUENCE [LARGE SCALE GENOMIC DNA]</scope>
    <source>
        <strain evidence="2 3">Neff</strain>
    </source>
</reference>
<gene>
    <name evidence="2" type="ORF">ACA1_052870</name>
</gene>
<accession>L8H538</accession>
<dbReference type="GeneID" id="14921461"/>
<feature type="compositionally biased region" description="Basic and acidic residues" evidence="1">
    <location>
        <begin position="26"/>
        <end position="35"/>
    </location>
</feature>